<dbReference type="EMBL" id="JBBJBU010000019">
    <property type="protein sequence ID" value="KAK7202366.1"/>
    <property type="molecule type" value="Genomic_DNA"/>
</dbReference>
<dbReference type="RefSeq" id="XP_064765399.1">
    <property type="nucleotide sequence ID" value="XM_064909347.1"/>
</dbReference>
<sequence>MIIESLSPSMRRRCSFLLLLIPVLGIIVIVFESSRVDHSSHPSNVLSSVSASTVSETHDIIADTHNETLGFGAVLLLSLPSRTDRHDAISLIAAHTGIKITKTIYGVVSDDVDKKAYPYGDARKKFESDRFYPYLGSWRSHMDIFRYIVDNRIQTALILEDDLDWDMNVKDQFEALARGLRNSTIRRPFSEEELETAPYGLDWDILHIGCSQVRIAGAPRDQAFTVYTDEYRAPNHITKNPCNPFGYFCWEGLMKHAKLKENQRAIYPTHESVGLSAFAVTYTGAQRLLYQLSYKELTDTLDRSISKLTMQGAVRGWTVIPPMMGEFKVDSGKDTNLNVKADMFSKDVSNLKGHGPGLLRSARQSLTETWEGDSANYWVSEKAYWGKQEEKADKVGR</sequence>
<dbReference type="Proteomes" id="UP001498771">
    <property type="component" value="Unassembled WGS sequence"/>
</dbReference>
<evidence type="ECO:0008006" key="3">
    <source>
        <dbReference type="Google" id="ProtNLM"/>
    </source>
</evidence>
<organism evidence="1 2">
    <name type="scientific">Myxozyma melibiosi</name>
    <dbReference type="NCBI Taxonomy" id="54550"/>
    <lineage>
        <taxon>Eukaryota</taxon>
        <taxon>Fungi</taxon>
        <taxon>Dikarya</taxon>
        <taxon>Ascomycota</taxon>
        <taxon>Saccharomycotina</taxon>
        <taxon>Lipomycetes</taxon>
        <taxon>Lipomycetales</taxon>
        <taxon>Lipomycetaceae</taxon>
        <taxon>Myxozyma</taxon>
    </lineage>
</organism>
<keyword evidence="2" id="KW-1185">Reference proteome</keyword>
<proteinExistence type="predicted"/>
<dbReference type="GeneID" id="90034859"/>
<name>A0ABR1EXP5_9ASCO</name>
<protein>
    <recommendedName>
        <fullName evidence="3">Glycosyltransferase family 25 protein</fullName>
    </recommendedName>
</protein>
<gene>
    <name evidence="1" type="ORF">BZA70DRAFT_103920</name>
</gene>
<evidence type="ECO:0000313" key="1">
    <source>
        <dbReference type="EMBL" id="KAK7202366.1"/>
    </source>
</evidence>
<comment type="caution">
    <text evidence="1">The sequence shown here is derived from an EMBL/GenBank/DDBJ whole genome shotgun (WGS) entry which is preliminary data.</text>
</comment>
<evidence type="ECO:0000313" key="2">
    <source>
        <dbReference type="Proteomes" id="UP001498771"/>
    </source>
</evidence>
<accession>A0ABR1EXP5</accession>
<reference evidence="1 2" key="1">
    <citation type="submission" date="2024-03" db="EMBL/GenBank/DDBJ databases">
        <title>Genome-scale model development and genomic sequencing of the oleaginous clade Lipomyces.</title>
        <authorList>
            <consortium name="Lawrence Berkeley National Laboratory"/>
            <person name="Czajka J.J."/>
            <person name="Han Y."/>
            <person name="Kim J."/>
            <person name="Mondo S.J."/>
            <person name="Hofstad B.A."/>
            <person name="Robles A."/>
            <person name="Haridas S."/>
            <person name="Riley R."/>
            <person name="LaButti K."/>
            <person name="Pangilinan J."/>
            <person name="Andreopoulos W."/>
            <person name="Lipzen A."/>
            <person name="Yan J."/>
            <person name="Wang M."/>
            <person name="Ng V."/>
            <person name="Grigoriev I.V."/>
            <person name="Spatafora J.W."/>
            <person name="Magnuson J.K."/>
            <person name="Baker S.E."/>
            <person name="Pomraning K.R."/>
        </authorList>
    </citation>
    <scope>NUCLEOTIDE SEQUENCE [LARGE SCALE GENOMIC DNA]</scope>
    <source>
        <strain evidence="1 2">Phaff 52-87</strain>
    </source>
</reference>